<dbReference type="AlphaFoldDB" id="A0A4R2KN11"/>
<feature type="domain" description="TonB-dependent receptor-like beta-barrel" evidence="11">
    <location>
        <begin position="405"/>
        <end position="909"/>
    </location>
</feature>
<dbReference type="SUPFAM" id="SSF56935">
    <property type="entry name" value="Porins"/>
    <property type="match status" value="1"/>
</dbReference>
<evidence type="ECO:0000256" key="5">
    <source>
        <dbReference type="ARBA" id="ARBA00023077"/>
    </source>
</evidence>
<dbReference type="Gene3D" id="2.170.130.10">
    <property type="entry name" value="TonB-dependent receptor, plug domain"/>
    <property type="match status" value="1"/>
</dbReference>
<keyword evidence="3 8" id="KW-1134">Transmembrane beta strand</keyword>
<dbReference type="GO" id="GO:0009279">
    <property type="term" value="C:cell outer membrane"/>
    <property type="evidence" value="ECO:0007669"/>
    <property type="project" value="UniProtKB-SubCell"/>
</dbReference>
<evidence type="ECO:0000313" key="13">
    <source>
        <dbReference type="EMBL" id="TCO75531.1"/>
    </source>
</evidence>
<organism evidence="13 14">
    <name type="scientific">Chromatocurvus halotolerans</name>
    <dbReference type="NCBI Taxonomy" id="1132028"/>
    <lineage>
        <taxon>Bacteria</taxon>
        <taxon>Pseudomonadati</taxon>
        <taxon>Pseudomonadota</taxon>
        <taxon>Gammaproteobacteria</taxon>
        <taxon>Cellvibrionales</taxon>
        <taxon>Halieaceae</taxon>
        <taxon>Chromatocurvus</taxon>
    </lineage>
</organism>
<dbReference type="EMBL" id="SLWX01000008">
    <property type="protein sequence ID" value="TCO75531.1"/>
    <property type="molecule type" value="Genomic_DNA"/>
</dbReference>
<keyword evidence="13" id="KW-0675">Receptor</keyword>
<dbReference type="PANTHER" id="PTHR47234:SF2">
    <property type="entry name" value="TONB-DEPENDENT RECEPTOR"/>
    <property type="match status" value="1"/>
</dbReference>
<evidence type="ECO:0000256" key="10">
    <source>
        <dbReference type="SAM" id="MobiDB-lite"/>
    </source>
</evidence>
<keyword evidence="4 8" id="KW-0812">Transmembrane</keyword>
<reference evidence="13 14" key="1">
    <citation type="submission" date="2019-03" db="EMBL/GenBank/DDBJ databases">
        <title>Genomic Encyclopedia of Type Strains, Phase IV (KMG-IV): sequencing the most valuable type-strain genomes for metagenomic binning, comparative biology and taxonomic classification.</title>
        <authorList>
            <person name="Goeker M."/>
        </authorList>
    </citation>
    <scope>NUCLEOTIDE SEQUENCE [LARGE SCALE GENOMIC DNA]</scope>
    <source>
        <strain evidence="13 14">DSM 23344</strain>
    </source>
</reference>
<dbReference type="Pfam" id="PF00593">
    <property type="entry name" value="TonB_dep_Rec_b-barrel"/>
    <property type="match status" value="1"/>
</dbReference>
<sequence>MHMNKTMSLPPSRNPVDAGTLHGLSALVLWLAASALLVTPAALRAQTGSSESSATARKLENVIVTGTRLRTDISDGAYGLTAIGRQELELSGQRFLGEFLQQAPFMAGSPLNTSTGARGEGGGLSRGIASVELRGLGPERTLVLINGRRMVPGGGGGSGIVDLNMLPMVMVERVEIFKSGASVEYGADAVAGVVNIITREQTDGLAVNLQGTSTRRGDGEAAQLSLAYGQQRDRWQFMLGAEYVDQQSVGKGDRSFSERRLTFTGPDNTPTFDGSSAPPQGRFNTGLGNLTLIDGADGDSLSDFRPWIGDNTAPDTDRYNFNPFEDLQQPSERLSLFAQGRYSVTAAFNVFAETLYHQRDSRTRLAPLPFFTNREEDVDVSADNLFNPFGERLTDVRRRLIEGGPRDFVQDNEAWRFVLGADGTVKGWFWDVSLNRGRNTIDQRQTGDLLDSRLRTALGPSFRDSSGNAVCGTPAAPIADCVPLNLFGGAGSITSEMLAYAGTDLRDSGFNEQTVASANLAGDLFALPAGALQVAVGFEYREEKAADIPDPQTVRGNTSGSARAITRGSFDSNEAYLEVGIPLLTDAPWVQSVSMDLGTRWVDFSNFGTEVVSEAGLYWSVNESVRLRGAWSEAFRAPNVGELFGGFSQANPIVLDPCADFSRLTSVQIDRCVAQGVPADGSFAQSGEETPELSGGNRNLSPEQAEVRTLGVTWTPQSVSEFQLSLDYYDMEIDAGIASLGANTILEQCLATGAEAFCGRINRELGGRIVDVQAQLQNLATETARGLDLDAQYRHAGFGGSFSHRLMISHVLDRELVAFPGAAPFAGAGGFDRDNFGAIPEWQGNYRLDWRAGSWTVGYEAQWIGALEESGGEVFPGTVNRISDVVYHDVTVGYALPTRTSLVFGIDNLLDDQPPLFVNADEGNTDVSTYRLLGTTFWLRLTQRLL</sequence>
<name>A0A4R2KN11_9GAMM</name>
<dbReference type="OrthoDB" id="9805434at2"/>
<gene>
    <name evidence="13" type="ORF">EV688_10897</name>
</gene>
<evidence type="ECO:0000256" key="3">
    <source>
        <dbReference type="ARBA" id="ARBA00022452"/>
    </source>
</evidence>
<keyword evidence="7 8" id="KW-0998">Cell outer membrane</keyword>
<dbReference type="PROSITE" id="PS52016">
    <property type="entry name" value="TONB_DEPENDENT_REC_3"/>
    <property type="match status" value="1"/>
</dbReference>
<evidence type="ECO:0000313" key="14">
    <source>
        <dbReference type="Proteomes" id="UP000294980"/>
    </source>
</evidence>
<keyword evidence="6 8" id="KW-0472">Membrane</keyword>
<feature type="domain" description="TonB-dependent receptor plug" evidence="12">
    <location>
        <begin position="77"/>
        <end position="193"/>
    </location>
</feature>
<dbReference type="Pfam" id="PF07715">
    <property type="entry name" value="Plug"/>
    <property type="match status" value="1"/>
</dbReference>
<evidence type="ECO:0000256" key="2">
    <source>
        <dbReference type="ARBA" id="ARBA00022448"/>
    </source>
</evidence>
<comment type="caution">
    <text evidence="13">The sequence shown here is derived from an EMBL/GenBank/DDBJ whole genome shotgun (WGS) entry which is preliminary data.</text>
</comment>
<evidence type="ECO:0000256" key="8">
    <source>
        <dbReference type="PROSITE-ProRule" id="PRU01360"/>
    </source>
</evidence>
<evidence type="ECO:0000259" key="11">
    <source>
        <dbReference type="Pfam" id="PF00593"/>
    </source>
</evidence>
<keyword evidence="5 9" id="KW-0798">TonB box</keyword>
<dbReference type="InterPro" id="IPR036942">
    <property type="entry name" value="Beta-barrel_TonB_sf"/>
</dbReference>
<evidence type="ECO:0000256" key="1">
    <source>
        <dbReference type="ARBA" id="ARBA00004571"/>
    </source>
</evidence>
<dbReference type="InterPro" id="IPR000531">
    <property type="entry name" value="Beta-barrel_TonB"/>
</dbReference>
<protein>
    <submittedName>
        <fullName evidence="13">TonB-dependent receptor-like protein</fullName>
    </submittedName>
</protein>
<evidence type="ECO:0000259" key="12">
    <source>
        <dbReference type="Pfam" id="PF07715"/>
    </source>
</evidence>
<evidence type="ECO:0000256" key="6">
    <source>
        <dbReference type="ARBA" id="ARBA00023136"/>
    </source>
</evidence>
<dbReference type="Gene3D" id="2.40.170.20">
    <property type="entry name" value="TonB-dependent receptor, beta-barrel domain"/>
    <property type="match status" value="1"/>
</dbReference>
<dbReference type="InterPro" id="IPR012910">
    <property type="entry name" value="Plug_dom"/>
</dbReference>
<dbReference type="InterPro" id="IPR037066">
    <property type="entry name" value="Plug_dom_sf"/>
</dbReference>
<evidence type="ECO:0000256" key="4">
    <source>
        <dbReference type="ARBA" id="ARBA00022692"/>
    </source>
</evidence>
<dbReference type="PANTHER" id="PTHR47234">
    <property type="match status" value="1"/>
</dbReference>
<comment type="subcellular location">
    <subcellularLocation>
        <location evidence="1 8">Cell outer membrane</location>
        <topology evidence="1 8">Multi-pass membrane protein</topology>
    </subcellularLocation>
</comment>
<comment type="similarity">
    <text evidence="8 9">Belongs to the TonB-dependent receptor family.</text>
</comment>
<proteinExistence type="inferred from homology"/>
<evidence type="ECO:0000256" key="9">
    <source>
        <dbReference type="RuleBase" id="RU003357"/>
    </source>
</evidence>
<dbReference type="Proteomes" id="UP000294980">
    <property type="component" value="Unassembled WGS sequence"/>
</dbReference>
<keyword evidence="14" id="KW-1185">Reference proteome</keyword>
<evidence type="ECO:0000256" key="7">
    <source>
        <dbReference type="ARBA" id="ARBA00023237"/>
    </source>
</evidence>
<feature type="region of interest" description="Disordered" evidence="10">
    <location>
        <begin position="680"/>
        <end position="700"/>
    </location>
</feature>
<accession>A0A4R2KN11</accession>
<dbReference type="InterPro" id="IPR039426">
    <property type="entry name" value="TonB-dep_rcpt-like"/>
</dbReference>
<keyword evidence="2 8" id="KW-0813">Transport</keyword>